<dbReference type="InterPro" id="IPR050297">
    <property type="entry name" value="LipidA_mod_glycosyltrf_83"/>
</dbReference>
<keyword evidence="3 10" id="KW-0328">Glycosyltransferase</keyword>
<feature type="transmembrane region" description="Helical" evidence="8">
    <location>
        <begin position="285"/>
        <end position="305"/>
    </location>
</feature>
<keyword evidence="7 8" id="KW-0472">Membrane</keyword>
<comment type="caution">
    <text evidence="10">The sequence shown here is derived from an EMBL/GenBank/DDBJ whole genome shotgun (WGS) entry which is preliminary data.</text>
</comment>
<comment type="subcellular location">
    <subcellularLocation>
        <location evidence="1">Cell membrane</location>
        <topology evidence="1">Multi-pass membrane protein</topology>
    </subcellularLocation>
</comment>
<keyword evidence="4 10" id="KW-0808">Transferase</keyword>
<dbReference type="EC" id="2.4.-.-" evidence="10"/>
<feature type="transmembrane region" description="Helical" evidence="8">
    <location>
        <begin position="311"/>
        <end position="331"/>
    </location>
</feature>
<evidence type="ECO:0000259" key="9">
    <source>
        <dbReference type="Pfam" id="PF13231"/>
    </source>
</evidence>
<keyword evidence="11" id="KW-1185">Reference proteome</keyword>
<dbReference type="GO" id="GO:0016757">
    <property type="term" value="F:glycosyltransferase activity"/>
    <property type="evidence" value="ECO:0007669"/>
    <property type="project" value="UniProtKB-KW"/>
</dbReference>
<evidence type="ECO:0000256" key="6">
    <source>
        <dbReference type="ARBA" id="ARBA00022989"/>
    </source>
</evidence>
<dbReference type="PANTHER" id="PTHR33908">
    <property type="entry name" value="MANNOSYLTRANSFERASE YKCB-RELATED"/>
    <property type="match status" value="1"/>
</dbReference>
<feature type="transmembrane region" description="Helical" evidence="8">
    <location>
        <begin position="168"/>
        <end position="190"/>
    </location>
</feature>
<feature type="transmembrane region" description="Helical" evidence="8">
    <location>
        <begin position="224"/>
        <end position="241"/>
    </location>
</feature>
<dbReference type="RefSeq" id="WP_377174717.1">
    <property type="nucleotide sequence ID" value="NZ_JBHTNF010000011.1"/>
</dbReference>
<feature type="transmembrane region" description="Helical" evidence="8">
    <location>
        <begin position="92"/>
        <end position="119"/>
    </location>
</feature>
<evidence type="ECO:0000256" key="5">
    <source>
        <dbReference type="ARBA" id="ARBA00022692"/>
    </source>
</evidence>
<evidence type="ECO:0000256" key="3">
    <source>
        <dbReference type="ARBA" id="ARBA00022676"/>
    </source>
</evidence>
<name>A0ABW3YZR4_MYCRA</name>
<keyword evidence="6 8" id="KW-1133">Transmembrane helix</keyword>
<evidence type="ECO:0000256" key="8">
    <source>
        <dbReference type="SAM" id="Phobius"/>
    </source>
</evidence>
<feature type="transmembrane region" description="Helical" evidence="8">
    <location>
        <begin position="261"/>
        <end position="278"/>
    </location>
</feature>
<evidence type="ECO:0000313" key="11">
    <source>
        <dbReference type="Proteomes" id="UP001597173"/>
    </source>
</evidence>
<evidence type="ECO:0000256" key="4">
    <source>
        <dbReference type="ARBA" id="ARBA00022679"/>
    </source>
</evidence>
<keyword evidence="2" id="KW-1003">Cell membrane</keyword>
<organism evidence="10 11">
    <name type="scientific">Mycoplana ramosa</name>
    <name type="common">Mycoplana bullata</name>
    <dbReference type="NCBI Taxonomy" id="40837"/>
    <lineage>
        <taxon>Bacteria</taxon>
        <taxon>Pseudomonadati</taxon>
        <taxon>Pseudomonadota</taxon>
        <taxon>Alphaproteobacteria</taxon>
        <taxon>Hyphomicrobiales</taxon>
        <taxon>Rhizobiaceae</taxon>
        <taxon>Mycoplana</taxon>
    </lineage>
</organism>
<proteinExistence type="predicted"/>
<dbReference type="Pfam" id="PF13231">
    <property type="entry name" value="PMT_2"/>
    <property type="match status" value="1"/>
</dbReference>
<dbReference type="InterPro" id="IPR038731">
    <property type="entry name" value="RgtA/B/C-like"/>
</dbReference>
<feature type="transmembrane region" description="Helical" evidence="8">
    <location>
        <begin position="53"/>
        <end position="72"/>
    </location>
</feature>
<protein>
    <submittedName>
        <fullName evidence="10">ArnT family glycosyltransferase</fullName>
        <ecNumber evidence="10">2.4.-.-</ecNumber>
    </submittedName>
</protein>
<feature type="transmembrane region" description="Helical" evidence="8">
    <location>
        <begin position="128"/>
        <end position="156"/>
    </location>
</feature>
<evidence type="ECO:0000256" key="2">
    <source>
        <dbReference type="ARBA" id="ARBA00022475"/>
    </source>
</evidence>
<sequence>MSVAWEMYLRSGWFDPLTLNFEPYHHKPPLLFWLINLCWATFGISRWAATIPVVLSALASVYLTGVLGRLLFPQALADSNRTNLVMVAGVPFLVYGTIVMFDITLTVFVLLSLIGVVLYSRQRDWRTIVLIGVSLGLGGLAKGPFAPFCIFFPILLAPLWAKNLGNVVTWYAGNALAGLISLALVLVWLIPVLSRSDADFAYWLLWKQTAGRVTGSVDDHLAPFYFYFLLLPAIFVPWIFVPGLWKGAAKLRSHLPDAEGMRFLLCWLVPTFLGFCLFSNKQPHYLMPLIPGAVLLMALCLRGVATHLLARTVAVMVGLFVVGQGIAYATFLHRYDLAPIAAFVQANQDRDWAFVNNYHGEFGFLARLQKPVDDVLPDDLDAWFSAHPNGYAAVIYRDPKRVAGYRQILDGPYRGRRMGVYSRSDAR</sequence>
<dbReference type="Proteomes" id="UP001597173">
    <property type="component" value="Unassembled WGS sequence"/>
</dbReference>
<feature type="domain" description="Glycosyltransferase RgtA/B/C/D-like" evidence="9">
    <location>
        <begin position="26"/>
        <end position="188"/>
    </location>
</feature>
<evidence type="ECO:0000313" key="10">
    <source>
        <dbReference type="EMBL" id="MFD1329472.1"/>
    </source>
</evidence>
<dbReference type="PANTHER" id="PTHR33908:SF3">
    <property type="entry name" value="UNDECAPRENYL PHOSPHATE-ALPHA-4-AMINO-4-DEOXY-L-ARABINOSE ARABINOSYL TRANSFERASE"/>
    <property type="match status" value="1"/>
</dbReference>
<reference evidence="11" key="1">
    <citation type="journal article" date="2019" name="Int. J. Syst. Evol. Microbiol.">
        <title>The Global Catalogue of Microorganisms (GCM) 10K type strain sequencing project: providing services to taxonomists for standard genome sequencing and annotation.</title>
        <authorList>
            <consortium name="The Broad Institute Genomics Platform"/>
            <consortium name="The Broad Institute Genome Sequencing Center for Infectious Disease"/>
            <person name="Wu L."/>
            <person name="Ma J."/>
        </authorList>
    </citation>
    <scope>NUCLEOTIDE SEQUENCE [LARGE SCALE GENOMIC DNA]</scope>
    <source>
        <strain evidence="11">CCUG 55609</strain>
    </source>
</reference>
<accession>A0ABW3YZR4</accession>
<evidence type="ECO:0000256" key="1">
    <source>
        <dbReference type="ARBA" id="ARBA00004651"/>
    </source>
</evidence>
<gene>
    <name evidence="10" type="ORF">ACFQ33_16405</name>
</gene>
<dbReference type="EMBL" id="JBHTNF010000011">
    <property type="protein sequence ID" value="MFD1329472.1"/>
    <property type="molecule type" value="Genomic_DNA"/>
</dbReference>
<keyword evidence="5 8" id="KW-0812">Transmembrane</keyword>
<evidence type="ECO:0000256" key="7">
    <source>
        <dbReference type="ARBA" id="ARBA00023136"/>
    </source>
</evidence>